<evidence type="ECO:0000256" key="6">
    <source>
        <dbReference type="ARBA" id="ARBA00022747"/>
    </source>
</evidence>
<evidence type="ECO:0000256" key="2">
    <source>
        <dbReference type="ARBA" id="ARBA00011900"/>
    </source>
</evidence>
<reference evidence="11" key="1">
    <citation type="submission" date="2016-09" db="EMBL/GenBank/DDBJ databases">
        <authorList>
            <person name="Wibberg D."/>
        </authorList>
    </citation>
    <scope>NUCLEOTIDE SEQUENCE [LARGE SCALE GENOMIC DNA]</scope>
</reference>
<dbReference type="PANTHER" id="PTHR42998:SF1">
    <property type="entry name" value="TYPE I RESTRICTION ENZYME HINDI METHYLASE SUBUNIT"/>
    <property type="match status" value="1"/>
</dbReference>
<keyword evidence="11" id="KW-1185">Reference proteome</keyword>
<dbReference type="PROSITE" id="PS00092">
    <property type="entry name" value="N6_MTASE"/>
    <property type="match status" value="1"/>
</dbReference>
<dbReference type="SUPFAM" id="SSF53335">
    <property type="entry name" value="S-adenosyl-L-methionine-dependent methyltransferases"/>
    <property type="match status" value="1"/>
</dbReference>
<dbReference type="GO" id="GO:0009007">
    <property type="term" value="F:site-specific DNA-methyltransferase (adenine-specific) activity"/>
    <property type="evidence" value="ECO:0007669"/>
    <property type="project" value="UniProtKB-EC"/>
</dbReference>
<evidence type="ECO:0000313" key="10">
    <source>
        <dbReference type="EMBL" id="SCM68737.1"/>
    </source>
</evidence>
<evidence type="ECO:0000313" key="11">
    <source>
        <dbReference type="Proteomes" id="UP000184085"/>
    </source>
</evidence>
<evidence type="ECO:0000256" key="3">
    <source>
        <dbReference type="ARBA" id="ARBA00022603"/>
    </source>
</evidence>
<feature type="domain" description="DNA methylase adenine-specific" evidence="8">
    <location>
        <begin position="144"/>
        <end position="470"/>
    </location>
</feature>
<dbReference type="InterPro" id="IPR052916">
    <property type="entry name" value="Type-I_RE_MTase_Subunit"/>
</dbReference>
<dbReference type="CDD" id="cd02440">
    <property type="entry name" value="AdoMet_MTases"/>
    <property type="match status" value="1"/>
</dbReference>
<dbReference type="InterPro" id="IPR038333">
    <property type="entry name" value="T1MK-like_N_sf"/>
</dbReference>
<evidence type="ECO:0000256" key="7">
    <source>
        <dbReference type="ARBA" id="ARBA00047942"/>
    </source>
</evidence>
<evidence type="ECO:0000256" key="1">
    <source>
        <dbReference type="ARBA" id="ARBA00006594"/>
    </source>
</evidence>
<proteinExistence type="inferred from homology"/>
<comment type="similarity">
    <text evidence="1">Belongs to the N(4)/N(6)-methyltransferase family.</text>
</comment>
<dbReference type="AlphaFoldDB" id="A0A1M4N3T4"/>
<protein>
    <recommendedName>
        <fullName evidence="2">site-specific DNA-methyltransferase (adenine-specific)</fullName>
        <ecNumber evidence="2">2.1.1.72</ecNumber>
    </recommendedName>
</protein>
<dbReference type="Proteomes" id="UP000184085">
    <property type="component" value="Unassembled WGS sequence"/>
</dbReference>
<gene>
    <name evidence="10" type="ORF">KARMA_2964</name>
</gene>
<dbReference type="Pfam" id="PF02384">
    <property type="entry name" value="N6_Mtase"/>
    <property type="match status" value="1"/>
</dbReference>
<dbReference type="RefSeq" id="WP_072707592.1">
    <property type="nucleotide sequence ID" value="NZ_FMJB01000059.1"/>
</dbReference>
<dbReference type="InterPro" id="IPR002052">
    <property type="entry name" value="DNA_methylase_N6_adenine_CS"/>
</dbReference>
<dbReference type="InterPro" id="IPR022749">
    <property type="entry name" value="D12N6_MeTrfase_N"/>
</dbReference>
<dbReference type="GO" id="GO:0003677">
    <property type="term" value="F:DNA binding"/>
    <property type="evidence" value="ECO:0007669"/>
    <property type="project" value="InterPro"/>
</dbReference>
<keyword evidence="5" id="KW-0949">S-adenosyl-L-methionine</keyword>
<organism evidence="10 11">
    <name type="scientific">Donghicola eburneus</name>
    <dbReference type="NCBI Taxonomy" id="393278"/>
    <lineage>
        <taxon>Bacteria</taxon>
        <taxon>Pseudomonadati</taxon>
        <taxon>Pseudomonadota</taxon>
        <taxon>Alphaproteobacteria</taxon>
        <taxon>Rhodobacterales</taxon>
        <taxon>Roseobacteraceae</taxon>
        <taxon>Donghicola</taxon>
    </lineage>
</organism>
<dbReference type="REBASE" id="177794">
    <property type="entry name" value="M.DspMaORF2964P"/>
</dbReference>
<comment type="catalytic activity">
    <reaction evidence="7">
        <text>a 2'-deoxyadenosine in DNA + S-adenosyl-L-methionine = an N(6)-methyl-2'-deoxyadenosine in DNA + S-adenosyl-L-homocysteine + H(+)</text>
        <dbReference type="Rhea" id="RHEA:15197"/>
        <dbReference type="Rhea" id="RHEA-COMP:12418"/>
        <dbReference type="Rhea" id="RHEA-COMP:12419"/>
        <dbReference type="ChEBI" id="CHEBI:15378"/>
        <dbReference type="ChEBI" id="CHEBI:57856"/>
        <dbReference type="ChEBI" id="CHEBI:59789"/>
        <dbReference type="ChEBI" id="CHEBI:90615"/>
        <dbReference type="ChEBI" id="CHEBI:90616"/>
        <dbReference type="EC" id="2.1.1.72"/>
    </reaction>
</comment>
<evidence type="ECO:0000256" key="4">
    <source>
        <dbReference type="ARBA" id="ARBA00022679"/>
    </source>
</evidence>
<dbReference type="GO" id="GO:0032259">
    <property type="term" value="P:methylation"/>
    <property type="evidence" value="ECO:0007669"/>
    <property type="project" value="UniProtKB-KW"/>
</dbReference>
<keyword evidence="6" id="KW-0680">Restriction system</keyword>
<dbReference type="EC" id="2.1.1.72" evidence="2"/>
<name>A0A1M4N3T4_9RHOB</name>
<evidence type="ECO:0000256" key="5">
    <source>
        <dbReference type="ARBA" id="ARBA00022691"/>
    </source>
</evidence>
<keyword evidence="4" id="KW-0808">Transferase</keyword>
<dbReference type="GO" id="GO:0009307">
    <property type="term" value="P:DNA restriction-modification system"/>
    <property type="evidence" value="ECO:0007669"/>
    <property type="project" value="UniProtKB-KW"/>
</dbReference>
<evidence type="ECO:0000259" key="8">
    <source>
        <dbReference type="Pfam" id="PF02384"/>
    </source>
</evidence>
<keyword evidence="3" id="KW-0489">Methyltransferase</keyword>
<dbReference type="PANTHER" id="PTHR42998">
    <property type="entry name" value="TYPE I RESTRICTION ENZYME HINDVIIP M PROTEIN-RELATED"/>
    <property type="match status" value="1"/>
</dbReference>
<sequence length="508" mass="56433">MADSIEKTLFAAADKMRGAMDPGEYKHVALGLIFLRYVSAAFEAKRAEFAKDEYIDLEDPEEYAAENIFWVPEKARWSRLAANAKANDIGVQVDDAMREIEKSNTTLKDALPKVYGKADLDRSIVTGLIEMFTNLELHGTRSDFDLIGRIYEYFIGEFATSEGKRGGEFYTPQSIVSVMVEMMEPTHGRVYDPCCGSGGFFVQSEKFISAHQGRVDDIAVYGQERNPATFRLARMNLAIRGIFGDIRWNPEGTLLKNAFPDDRFEFILANPPFNSSDWSGEMLREDQRWAFGAPPVGNANFAWMAHTHHHLSANGIGGVVMANGSMSSMQSGEGDIRRAMVKGDAVDAVVALPGQLFFGTQIPACIWILAKDKSNGTANGEKLRDRRGEVLFIDARKMGALVPGSRKQKELSKDEIQKIADTYHAWRGETSAGMYVDEAGFCASAEMDEIEKHNFVMTPGRYVGAGAVEDDGEPFEEKFERLMGDLREQFAEGRRLEGEIEAKLGALV</sequence>
<dbReference type="Pfam" id="PF12161">
    <property type="entry name" value="HsdM_N"/>
    <property type="match status" value="1"/>
</dbReference>
<dbReference type="Gene3D" id="1.20.1260.30">
    <property type="match status" value="1"/>
</dbReference>
<dbReference type="InterPro" id="IPR003356">
    <property type="entry name" value="DNA_methylase_A-5"/>
</dbReference>
<dbReference type="InterPro" id="IPR029063">
    <property type="entry name" value="SAM-dependent_MTases_sf"/>
</dbReference>
<dbReference type="PRINTS" id="PR00507">
    <property type="entry name" value="N12N6MTFRASE"/>
</dbReference>
<evidence type="ECO:0000259" key="9">
    <source>
        <dbReference type="Pfam" id="PF12161"/>
    </source>
</evidence>
<dbReference type="Gene3D" id="3.40.50.150">
    <property type="entry name" value="Vaccinia Virus protein VP39"/>
    <property type="match status" value="1"/>
</dbReference>
<accession>A0A1M4N3T4</accession>
<dbReference type="GO" id="GO:0008170">
    <property type="term" value="F:N-methyltransferase activity"/>
    <property type="evidence" value="ECO:0007669"/>
    <property type="project" value="InterPro"/>
</dbReference>
<dbReference type="EMBL" id="FMJB01000059">
    <property type="protein sequence ID" value="SCM68737.1"/>
    <property type="molecule type" value="Genomic_DNA"/>
</dbReference>
<feature type="domain" description="N6 adenine-specific DNA methyltransferase N-terminal" evidence="9">
    <location>
        <begin position="5"/>
        <end position="115"/>
    </location>
</feature>